<evidence type="ECO:0000259" key="11">
    <source>
        <dbReference type="PROSITE" id="PS50893"/>
    </source>
</evidence>
<keyword evidence="9" id="KW-0406">Ion transport</keyword>
<evidence type="ECO:0000256" key="8">
    <source>
        <dbReference type="ARBA" id="ARBA00023004"/>
    </source>
</evidence>
<evidence type="ECO:0000256" key="5">
    <source>
        <dbReference type="ARBA" id="ARBA00022496"/>
    </source>
</evidence>
<dbReference type="PANTHER" id="PTHR42771:SF12">
    <property type="entry name" value="FE(3+) DICITRATE TRANSPORT ATP-BINDING PROTEIN FECE-RELATED"/>
    <property type="match status" value="1"/>
</dbReference>
<keyword evidence="3" id="KW-0813">Transport</keyword>
<evidence type="ECO:0000256" key="7">
    <source>
        <dbReference type="ARBA" id="ARBA00022840"/>
    </source>
</evidence>
<dbReference type="PROSITE" id="PS00211">
    <property type="entry name" value="ABC_TRANSPORTER_1"/>
    <property type="match status" value="1"/>
</dbReference>
<comment type="subcellular location">
    <subcellularLocation>
        <location evidence="1">Cell membrane</location>
        <topology evidence="1">Peripheral membrane protein</topology>
    </subcellularLocation>
</comment>
<dbReference type="InterPro" id="IPR027417">
    <property type="entry name" value="P-loop_NTPase"/>
</dbReference>
<dbReference type="SUPFAM" id="SSF52540">
    <property type="entry name" value="P-loop containing nucleoside triphosphate hydrolases"/>
    <property type="match status" value="1"/>
</dbReference>
<dbReference type="InterPro" id="IPR003439">
    <property type="entry name" value="ABC_transporter-like_ATP-bd"/>
</dbReference>
<gene>
    <name evidence="12" type="ORF">RMR22_19430</name>
</gene>
<dbReference type="FunFam" id="3.40.50.300:FF:000134">
    <property type="entry name" value="Iron-enterobactin ABC transporter ATP-binding protein"/>
    <property type="match status" value="1"/>
</dbReference>
<dbReference type="Gene3D" id="3.40.50.300">
    <property type="entry name" value="P-loop containing nucleotide triphosphate hydrolases"/>
    <property type="match status" value="1"/>
</dbReference>
<reference evidence="12" key="1">
    <citation type="journal article" date="2023" name="Phytobiomes J">
        <title>Deciphering the key players within the bacterial microbiota associated with aerial crown gall tumors on rhododendron: Insights into the gallobiome.</title>
        <authorList>
            <person name="Kuzmanovic N."/>
            <person name="Nesme J."/>
            <person name="Wolf J."/>
            <person name="Neumann-Schaal M."/>
            <person name="Petersen J."/>
            <person name="Fernandez-Gnecco G."/>
            <person name="Sproeer C."/>
            <person name="Bunk B."/>
            <person name="Overmann J."/>
            <person name="Sorensen S.J."/>
            <person name="Idczak E."/>
            <person name="Smalla K."/>
        </authorList>
    </citation>
    <scope>NUCLEOTIDE SEQUENCE</scope>
    <source>
        <strain evidence="12">Rho-11.1</strain>
    </source>
</reference>
<dbReference type="PANTHER" id="PTHR42771">
    <property type="entry name" value="IRON(3+)-HYDROXAMATE IMPORT ATP-BINDING PROTEIN FHUC"/>
    <property type="match status" value="1"/>
</dbReference>
<dbReference type="AlphaFoldDB" id="A0AAW9FMT2"/>
<keyword evidence="5" id="KW-0410">Iron transport</keyword>
<proteinExistence type="inferred from homology"/>
<keyword evidence="4" id="KW-1003">Cell membrane</keyword>
<keyword evidence="8" id="KW-0408">Iron</keyword>
<evidence type="ECO:0000313" key="12">
    <source>
        <dbReference type="EMBL" id="MDX8304436.1"/>
    </source>
</evidence>
<dbReference type="GO" id="GO:0005886">
    <property type="term" value="C:plasma membrane"/>
    <property type="evidence" value="ECO:0007669"/>
    <property type="project" value="UniProtKB-SubCell"/>
</dbReference>
<protein>
    <submittedName>
        <fullName evidence="12">ABC transporter ATP-binding protein</fullName>
    </submittedName>
</protein>
<dbReference type="Pfam" id="PF00005">
    <property type="entry name" value="ABC_tran"/>
    <property type="match status" value="1"/>
</dbReference>
<feature type="domain" description="ABC transporter" evidence="11">
    <location>
        <begin position="8"/>
        <end position="251"/>
    </location>
</feature>
<evidence type="ECO:0000256" key="2">
    <source>
        <dbReference type="ARBA" id="ARBA00005417"/>
    </source>
</evidence>
<evidence type="ECO:0000256" key="10">
    <source>
        <dbReference type="ARBA" id="ARBA00023136"/>
    </source>
</evidence>
<comment type="similarity">
    <text evidence="2">Belongs to the ABC transporter superfamily.</text>
</comment>
<dbReference type="CDD" id="cd03214">
    <property type="entry name" value="ABC_Iron-Siderophores_B12_Hemin"/>
    <property type="match status" value="1"/>
</dbReference>
<evidence type="ECO:0000256" key="3">
    <source>
        <dbReference type="ARBA" id="ARBA00022448"/>
    </source>
</evidence>
<dbReference type="SMART" id="SM00382">
    <property type="entry name" value="AAA"/>
    <property type="match status" value="1"/>
</dbReference>
<name>A0AAW9FMT2_9HYPH</name>
<organism evidence="12">
    <name type="scientific">Agrobacterium rosae</name>
    <dbReference type="NCBI Taxonomy" id="1972867"/>
    <lineage>
        <taxon>Bacteria</taxon>
        <taxon>Pseudomonadati</taxon>
        <taxon>Pseudomonadota</taxon>
        <taxon>Alphaproteobacteria</taxon>
        <taxon>Hyphomicrobiales</taxon>
        <taxon>Rhizobiaceae</taxon>
        <taxon>Rhizobium/Agrobacterium group</taxon>
        <taxon>Agrobacterium</taxon>
    </lineage>
</organism>
<comment type="caution">
    <text evidence="12">The sequence shown here is derived from an EMBL/GenBank/DDBJ whole genome shotgun (WGS) entry which is preliminary data.</text>
</comment>
<keyword evidence="10" id="KW-0472">Membrane</keyword>
<evidence type="ECO:0000256" key="9">
    <source>
        <dbReference type="ARBA" id="ARBA00023065"/>
    </source>
</evidence>
<accession>A0AAW9FMT2</accession>
<keyword evidence="6" id="KW-0547">Nucleotide-binding</keyword>
<dbReference type="EMBL" id="JAVRAF010000007">
    <property type="protein sequence ID" value="MDX8304436.1"/>
    <property type="molecule type" value="Genomic_DNA"/>
</dbReference>
<dbReference type="InterPro" id="IPR003593">
    <property type="entry name" value="AAA+_ATPase"/>
</dbReference>
<dbReference type="GO" id="GO:0016887">
    <property type="term" value="F:ATP hydrolysis activity"/>
    <property type="evidence" value="ECO:0007669"/>
    <property type="project" value="InterPro"/>
</dbReference>
<evidence type="ECO:0000256" key="1">
    <source>
        <dbReference type="ARBA" id="ARBA00004202"/>
    </source>
</evidence>
<sequence length="282" mass="30562">MNAPDRGIDGTNIRMSANAVCLNRGTNAVLRDLSVTIPPGSLTAIVGANGCGKSTLLMTLARLLSPGKGQVLLNDEPVADMPPKKFARMVGLMPQIASAPDGITVTELVACGRFPYQSALRQWSRADEAAVIRALELTGMREMARRSVNELSGGQRQRAWIALVLAQETPVIFLDEPTSFLDIAHQIELMTLLERLNRDGGHTIVAVLHDLNQACRFATHMIAMREGRIVAEGEPRKIMTEELVAEVFDLRAVIASDPVSRTPLVVPRGGLRDTLPKDGEKA</sequence>
<dbReference type="InterPro" id="IPR051535">
    <property type="entry name" value="Siderophore_ABC-ATPase"/>
</dbReference>
<evidence type="ECO:0000256" key="4">
    <source>
        <dbReference type="ARBA" id="ARBA00022475"/>
    </source>
</evidence>
<dbReference type="GO" id="GO:0006826">
    <property type="term" value="P:iron ion transport"/>
    <property type="evidence" value="ECO:0007669"/>
    <property type="project" value="UniProtKB-KW"/>
</dbReference>
<dbReference type="GO" id="GO:0005524">
    <property type="term" value="F:ATP binding"/>
    <property type="evidence" value="ECO:0007669"/>
    <property type="project" value="UniProtKB-KW"/>
</dbReference>
<dbReference type="PROSITE" id="PS50893">
    <property type="entry name" value="ABC_TRANSPORTER_2"/>
    <property type="match status" value="1"/>
</dbReference>
<keyword evidence="7 12" id="KW-0067">ATP-binding</keyword>
<dbReference type="InterPro" id="IPR017871">
    <property type="entry name" value="ABC_transporter-like_CS"/>
</dbReference>
<evidence type="ECO:0000256" key="6">
    <source>
        <dbReference type="ARBA" id="ARBA00022741"/>
    </source>
</evidence>
<dbReference type="RefSeq" id="WP_320203173.1">
    <property type="nucleotide sequence ID" value="NZ_CP192782.1"/>
</dbReference>